<dbReference type="PROSITE" id="PS50072">
    <property type="entry name" value="CSA_PPIASE_2"/>
    <property type="match status" value="1"/>
</dbReference>
<dbReference type="EC" id="5.2.1.8" evidence="4"/>
<dbReference type="InterPro" id="IPR020892">
    <property type="entry name" value="Cyclophilin-type_PPIase_CS"/>
</dbReference>
<dbReference type="Gene3D" id="2.40.100.10">
    <property type="entry name" value="Cyclophilin-like"/>
    <property type="match status" value="1"/>
</dbReference>
<keyword evidence="4" id="KW-0732">Signal</keyword>
<dbReference type="InterPro" id="IPR044666">
    <property type="entry name" value="Cyclophilin_A-like"/>
</dbReference>
<dbReference type="Proteomes" id="UP000278804">
    <property type="component" value="Chromosome"/>
</dbReference>
<comment type="function">
    <text evidence="1 4">PPIases accelerate the folding of proteins. It catalyzes the cis-trans isomerization of proline imidic peptide bonds in oligopeptides.</text>
</comment>
<feature type="chain" id="PRO_5039759306" description="Peptidyl-prolyl cis-trans isomerase" evidence="4">
    <location>
        <begin position="23"/>
        <end position="215"/>
    </location>
</feature>
<keyword evidence="2 4" id="KW-0697">Rotamase</keyword>
<evidence type="ECO:0000256" key="4">
    <source>
        <dbReference type="RuleBase" id="RU363019"/>
    </source>
</evidence>
<dbReference type="InterPro" id="IPR029000">
    <property type="entry name" value="Cyclophilin-like_dom_sf"/>
</dbReference>
<feature type="signal peptide" evidence="4">
    <location>
        <begin position="1"/>
        <end position="22"/>
    </location>
</feature>
<evidence type="ECO:0000256" key="2">
    <source>
        <dbReference type="ARBA" id="ARBA00023110"/>
    </source>
</evidence>
<keyword evidence="7" id="KW-1185">Reference proteome</keyword>
<dbReference type="PANTHER" id="PTHR45625">
    <property type="entry name" value="PEPTIDYL-PROLYL CIS-TRANS ISOMERASE-RELATED"/>
    <property type="match status" value="1"/>
</dbReference>
<dbReference type="GO" id="GO:0003755">
    <property type="term" value="F:peptidyl-prolyl cis-trans isomerase activity"/>
    <property type="evidence" value="ECO:0007669"/>
    <property type="project" value="UniProtKB-UniRule"/>
</dbReference>
<gene>
    <name evidence="6" type="ORF">EEI45_06245</name>
</gene>
<protein>
    <recommendedName>
        <fullName evidence="4">Peptidyl-prolyl cis-trans isomerase</fullName>
        <shortName evidence="4">PPIase</shortName>
        <ecNumber evidence="4">5.2.1.8</ecNumber>
    </recommendedName>
</protein>
<dbReference type="Pfam" id="PF00160">
    <property type="entry name" value="Pro_isomerase"/>
    <property type="match status" value="1"/>
</dbReference>
<comment type="similarity">
    <text evidence="4">Belongs to the cyclophilin-type PPIase family.</text>
</comment>
<dbReference type="SUPFAM" id="SSF50891">
    <property type="entry name" value="Cyclophilin-like"/>
    <property type="match status" value="1"/>
</dbReference>
<feature type="domain" description="PPIase cyclophilin-type" evidence="5">
    <location>
        <begin position="47"/>
        <end position="189"/>
    </location>
</feature>
<dbReference type="GO" id="GO:0006457">
    <property type="term" value="P:protein folding"/>
    <property type="evidence" value="ECO:0007669"/>
    <property type="project" value="InterPro"/>
</dbReference>
<comment type="catalytic activity">
    <reaction evidence="4">
        <text>[protein]-peptidylproline (omega=180) = [protein]-peptidylproline (omega=0)</text>
        <dbReference type="Rhea" id="RHEA:16237"/>
        <dbReference type="Rhea" id="RHEA-COMP:10747"/>
        <dbReference type="Rhea" id="RHEA-COMP:10748"/>
        <dbReference type="ChEBI" id="CHEBI:83833"/>
        <dbReference type="ChEBI" id="CHEBI:83834"/>
        <dbReference type="EC" id="5.2.1.8"/>
    </reaction>
</comment>
<dbReference type="CDD" id="cd00317">
    <property type="entry name" value="cyclophilin"/>
    <property type="match status" value="1"/>
</dbReference>
<proteinExistence type="inferred from homology"/>
<evidence type="ECO:0000259" key="5">
    <source>
        <dbReference type="PROSITE" id="PS50072"/>
    </source>
</evidence>
<evidence type="ECO:0000256" key="3">
    <source>
        <dbReference type="ARBA" id="ARBA00023235"/>
    </source>
</evidence>
<dbReference type="EMBL" id="CP034234">
    <property type="protein sequence ID" value="AZK44390.1"/>
    <property type="molecule type" value="Genomic_DNA"/>
</dbReference>
<evidence type="ECO:0000313" key="7">
    <source>
        <dbReference type="Proteomes" id="UP000278804"/>
    </source>
</evidence>
<dbReference type="PROSITE" id="PS51257">
    <property type="entry name" value="PROKAR_LIPOPROTEIN"/>
    <property type="match status" value="1"/>
</dbReference>
<evidence type="ECO:0000256" key="1">
    <source>
        <dbReference type="ARBA" id="ARBA00002388"/>
    </source>
</evidence>
<dbReference type="PANTHER" id="PTHR45625:SF4">
    <property type="entry name" value="PEPTIDYLPROLYL ISOMERASE DOMAIN AND WD REPEAT-CONTAINING PROTEIN 1"/>
    <property type="match status" value="1"/>
</dbReference>
<dbReference type="PRINTS" id="PR00153">
    <property type="entry name" value="CSAPPISMRASE"/>
</dbReference>
<reference evidence="6 7" key="1">
    <citation type="journal article" date="2020" name="Int. J. Syst. Evol. Microbiol.">
        <title>Description of Erysipelothrix piscisicarius sp. nov., an emergent fish pathogen, and assessment of virulence using a tiger barb (Puntigrus tetrazona) infection model.</title>
        <authorList>
            <person name="Pomaranski E.K."/>
            <person name="Griffin M.J."/>
            <person name="Camus A.C."/>
            <person name="Armwood A.R."/>
            <person name="Shelley J."/>
            <person name="Waldbieser G.C."/>
            <person name="LaFrentz B.R."/>
            <person name="Garcia J.C."/>
            <person name="Yanong R."/>
            <person name="Soto E."/>
        </authorList>
    </citation>
    <scope>NUCLEOTIDE SEQUENCE [LARGE SCALE GENOMIC DNA]</scope>
    <source>
        <strain evidence="6 7">15TAL0474</strain>
    </source>
</reference>
<keyword evidence="3 4" id="KW-0413">Isomerase</keyword>
<name>A0A3S8RN77_9FIRM</name>
<dbReference type="AlphaFoldDB" id="A0A3S8RN77"/>
<evidence type="ECO:0000313" key="6">
    <source>
        <dbReference type="EMBL" id="AZK44390.1"/>
    </source>
</evidence>
<accession>A0A3S8RN77</accession>
<dbReference type="PROSITE" id="PS00170">
    <property type="entry name" value="CSA_PPIASE_1"/>
    <property type="match status" value="1"/>
</dbReference>
<sequence length="215" mass="23342">MKKITTLLVMSFFVLISLTGCSQTPNQPKPDASSEVQDFSKDTNPVVTIEMEDGGIIKVELYPDIAPNTVNNFISLAQNSFYDGLLFHRVIPGFMIQGGDPKGTGTGGPGYTIKGEFAQNNFDNPIKHQRGVISMARSKGNDTAGSQFFIVTSDSPHLDGSYAAFGNVIEGMETVDRIVNVKTNQENRPVDGSEQVMKHVTVDTKGKTYTTPTQS</sequence>
<organism evidence="6 7">
    <name type="scientific">Erysipelothrix piscisicarius</name>
    <dbReference type="NCBI Taxonomy" id="2485784"/>
    <lineage>
        <taxon>Bacteria</taxon>
        <taxon>Bacillati</taxon>
        <taxon>Bacillota</taxon>
        <taxon>Erysipelotrichia</taxon>
        <taxon>Erysipelotrichales</taxon>
        <taxon>Erysipelotrichaceae</taxon>
        <taxon>Erysipelothrix</taxon>
    </lineage>
</organism>
<dbReference type="KEGG" id="eri:EEI45_06245"/>
<dbReference type="InterPro" id="IPR002130">
    <property type="entry name" value="Cyclophilin-type_PPIase_dom"/>
</dbReference>